<evidence type="ECO:0000256" key="6">
    <source>
        <dbReference type="ARBA" id="ARBA00022679"/>
    </source>
</evidence>
<name>A0A1H0EPY2_9BACI</name>
<evidence type="ECO:0000256" key="11">
    <source>
        <dbReference type="ARBA" id="ARBA00023316"/>
    </source>
</evidence>
<dbReference type="SUPFAM" id="SSF56601">
    <property type="entry name" value="beta-lactamase/transpeptidase-like"/>
    <property type="match status" value="1"/>
</dbReference>
<feature type="compositionally biased region" description="Low complexity" evidence="14">
    <location>
        <begin position="691"/>
        <end position="709"/>
    </location>
</feature>
<dbReference type="PANTHER" id="PTHR32282:SF29">
    <property type="entry name" value="PENICILLIN-BINDING PROTEIN 1A"/>
    <property type="match status" value="1"/>
</dbReference>
<sequence length="1091" mass="118521">MKQRYRGAGRKTWNKVLFRISIALAAVFALSGIIGSIWVYGIVQDAPPLDEEAFIYSNSSTVYDQNGEEIVALNAGEDRQSISIEEVPEHVQEAFIAIEDNRFYDHSGVDFRRIGGAVRSNISDGFGAEGGSTITQQVVKNSLLTAEKSMDRKIQEAYLALQMEREYSKGEILELYLNKIYFGNGAYGIASAASQYFDKELAELTTVEAALLAGLPQRPAGYDPYQHPDLAEDRRDTVLYVMRENDFISAEEYSEAAEIAVSDMLASRANEYEVSDAFMDQVFKELETIEEIDASSLYTAGVEIHTTYDQEAQVHVDEVLNTDEFVEYPDEDFQAGVTLIDNQTGEIKAIGGGRNQEAGEDRTNYATNISRSPGSTIKPILSYGPAIENLQWSTYQQINDEEMTYTDSEQEITNYNDEHHGEVSMREALRSSWNIPAVKTFQEVGGEQAGEFAAGLGIDIEGSIYESYALGSFSDGISPLELGGAYAAFANEGQYNEPHAVKRIVFSDGEEIVLEPESSQAMSDYTSYMVTDMLKDVVEEGTGRAAAIDGVPVAGKTGTTNFDEETMEQYNISDGVPDVWFAGYTTEYTVSVWTGYSQITEENYISSGEETEVARNIFREIMTETIDGDTADFVKPDSVEEVIIDTQAEARATESTSAEHRSRELFVIGTSIEDAFNVIDPEEEDEEDNNNNENGENNENNENNENGNNDNEENNNEEANENNQENELNDPGNNENNTSEELNENADNELNEEENNTSAEENNQENEPETPEENTGQNGNQPESNEEEPQNNNTGNNVPDNNTSNENNNAGNNEPANDGMNNSEENNTPENNTGGGTNNSGSNAENEANESGGNNGAAPDNAGNNNEPEQNADSENNSAGSGTNNSNNNTGNDSGNNNDAAPNNTGNNEPEQNEVNENNNTANGANNSPDGNGNEVNNETNNNEAAPNNSGAASNNEGNNNIPETNENNNDGGTGNSDSNPENEANNSGGDNGAGQENAENTSEAAPTDTGNNDEAGQDNTVNNLNEGNNSPNNEETQENTANSNESPDNENQEINANNENAPENASNNNNTAESENNNSSTNNTETGNNE</sequence>
<feature type="compositionally biased region" description="Low complexity" evidence="14">
    <location>
        <begin position="876"/>
        <end position="980"/>
    </location>
</feature>
<feature type="compositionally biased region" description="Acidic residues" evidence="14">
    <location>
        <begin position="762"/>
        <end position="772"/>
    </location>
</feature>
<dbReference type="GO" id="GO:0009002">
    <property type="term" value="F:serine-type D-Ala-D-Ala carboxypeptidase activity"/>
    <property type="evidence" value="ECO:0007669"/>
    <property type="project" value="UniProtKB-EC"/>
</dbReference>
<dbReference type="RefSeq" id="WP_090842428.1">
    <property type="nucleotide sequence ID" value="NZ_FNIL01000004.1"/>
</dbReference>
<dbReference type="InterPro" id="IPR012338">
    <property type="entry name" value="Beta-lactam/transpept-like"/>
</dbReference>
<keyword evidence="11" id="KW-0961">Cell wall biogenesis/degradation</keyword>
<keyword evidence="15" id="KW-1133">Transmembrane helix</keyword>
<dbReference type="Gene3D" id="1.10.3810.10">
    <property type="entry name" value="Biosynthetic peptidoglycan transglycosylase-like"/>
    <property type="match status" value="1"/>
</dbReference>
<feature type="compositionally biased region" description="Acidic residues" evidence="14">
    <location>
        <begin position="680"/>
        <end position="690"/>
    </location>
</feature>
<organism evidence="18 19">
    <name type="scientific">Alkalicoccus daliensis</name>
    <dbReference type="NCBI Taxonomy" id="745820"/>
    <lineage>
        <taxon>Bacteria</taxon>
        <taxon>Bacillati</taxon>
        <taxon>Bacillota</taxon>
        <taxon>Bacilli</taxon>
        <taxon>Bacillales</taxon>
        <taxon>Bacillaceae</taxon>
        <taxon>Alkalicoccus</taxon>
    </lineage>
</organism>
<feature type="compositionally biased region" description="Low complexity" evidence="14">
    <location>
        <begin position="839"/>
        <end position="866"/>
    </location>
</feature>
<evidence type="ECO:0000256" key="8">
    <source>
        <dbReference type="ARBA" id="ARBA00022960"/>
    </source>
</evidence>
<accession>A0A1H0EPY2</accession>
<dbReference type="InterPro" id="IPR050396">
    <property type="entry name" value="Glycosyltr_51/Transpeptidase"/>
</dbReference>
<evidence type="ECO:0000256" key="13">
    <source>
        <dbReference type="ARBA" id="ARBA00049902"/>
    </source>
</evidence>
<feature type="compositionally biased region" description="Low complexity" evidence="14">
    <location>
        <begin position="721"/>
        <end position="740"/>
    </location>
</feature>
<dbReference type="InterPro" id="IPR001460">
    <property type="entry name" value="PCN-bd_Tpept"/>
</dbReference>
<comment type="catalytic activity">
    <reaction evidence="12">
        <text>Preferential cleavage: (Ac)2-L-Lys-D-Ala-|-D-Ala. Also transpeptidation of peptidyl-alanyl moieties that are N-acyl substituents of D-alanine.</text>
        <dbReference type="EC" id="3.4.16.4"/>
    </reaction>
</comment>
<keyword evidence="6" id="KW-0808">Transferase</keyword>
<keyword evidence="8" id="KW-0133">Cell shape</keyword>
<evidence type="ECO:0000256" key="9">
    <source>
        <dbReference type="ARBA" id="ARBA00022984"/>
    </source>
</evidence>
<dbReference type="GO" id="GO:0008955">
    <property type="term" value="F:peptidoglycan glycosyltransferase activity"/>
    <property type="evidence" value="ECO:0007669"/>
    <property type="project" value="UniProtKB-EC"/>
</dbReference>
<dbReference type="InterPro" id="IPR023346">
    <property type="entry name" value="Lysozyme-like_dom_sf"/>
</dbReference>
<evidence type="ECO:0000256" key="15">
    <source>
        <dbReference type="SAM" id="Phobius"/>
    </source>
</evidence>
<protein>
    <submittedName>
        <fullName evidence="18">Penicillin-binding protein 1A</fullName>
    </submittedName>
</protein>
<feature type="compositionally biased region" description="Low complexity" evidence="14">
    <location>
        <begin position="773"/>
        <end position="783"/>
    </location>
</feature>
<feature type="domain" description="Glycosyl transferase family 51" evidence="17">
    <location>
        <begin position="68"/>
        <end position="242"/>
    </location>
</feature>
<dbReference type="NCBIfam" id="TIGR02074">
    <property type="entry name" value="PBP_1a_fam"/>
    <property type="match status" value="1"/>
</dbReference>
<dbReference type="Proteomes" id="UP000198778">
    <property type="component" value="Unassembled WGS sequence"/>
</dbReference>
<feature type="compositionally biased region" description="Polar residues" evidence="14">
    <location>
        <begin position="998"/>
        <end position="1022"/>
    </location>
</feature>
<keyword evidence="15" id="KW-0472">Membrane</keyword>
<feature type="compositionally biased region" description="Acidic residues" evidence="14">
    <location>
        <begin position="710"/>
        <end position="720"/>
    </location>
</feature>
<evidence type="ECO:0000313" key="19">
    <source>
        <dbReference type="Proteomes" id="UP000198778"/>
    </source>
</evidence>
<evidence type="ECO:0000256" key="3">
    <source>
        <dbReference type="ARBA" id="ARBA00022645"/>
    </source>
</evidence>
<keyword evidence="7" id="KW-0378">Hydrolase</keyword>
<feature type="compositionally biased region" description="Low complexity" evidence="14">
    <location>
        <begin position="1053"/>
        <end position="1091"/>
    </location>
</feature>
<comment type="similarity">
    <text evidence="2">In the N-terminal section; belongs to the glycosyltransferase 51 family.</text>
</comment>
<evidence type="ECO:0000256" key="14">
    <source>
        <dbReference type="SAM" id="MobiDB-lite"/>
    </source>
</evidence>
<evidence type="ECO:0000259" key="16">
    <source>
        <dbReference type="Pfam" id="PF00905"/>
    </source>
</evidence>
<dbReference type="Pfam" id="PF00912">
    <property type="entry name" value="Transgly"/>
    <property type="match status" value="1"/>
</dbReference>
<comment type="similarity">
    <text evidence="1">In the C-terminal section; belongs to the transpeptidase family.</text>
</comment>
<keyword evidence="15" id="KW-0812">Transmembrane</keyword>
<dbReference type="AlphaFoldDB" id="A0A1H0EPY2"/>
<comment type="catalytic activity">
    <reaction evidence="13">
        <text>[GlcNAc-(1-&gt;4)-Mur2Ac(oyl-L-Ala-gamma-D-Glu-L-Lys-D-Ala-D-Ala)](n)-di-trans,octa-cis-undecaprenyl diphosphate + beta-D-GlcNAc-(1-&gt;4)-Mur2Ac(oyl-L-Ala-gamma-D-Glu-L-Lys-D-Ala-D-Ala)-di-trans,octa-cis-undecaprenyl diphosphate = [GlcNAc-(1-&gt;4)-Mur2Ac(oyl-L-Ala-gamma-D-Glu-L-Lys-D-Ala-D-Ala)](n+1)-di-trans,octa-cis-undecaprenyl diphosphate + di-trans,octa-cis-undecaprenyl diphosphate + H(+)</text>
        <dbReference type="Rhea" id="RHEA:23708"/>
        <dbReference type="Rhea" id="RHEA-COMP:9602"/>
        <dbReference type="Rhea" id="RHEA-COMP:9603"/>
        <dbReference type="ChEBI" id="CHEBI:15378"/>
        <dbReference type="ChEBI" id="CHEBI:58405"/>
        <dbReference type="ChEBI" id="CHEBI:60033"/>
        <dbReference type="ChEBI" id="CHEBI:78435"/>
        <dbReference type="EC" id="2.4.99.28"/>
    </reaction>
</comment>
<keyword evidence="4" id="KW-0645">Protease</keyword>
<dbReference type="OrthoDB" id="9766909at2"/>
<dbReference type="FunFam" id="1.10.3810.10:FF:000001">
    <property type="entry name" value="Penicillin-binding protein 1A"/>
    <property type="match status" value="1"/>
</dbReference>
<dbReference type="Pfam" id="PF00905">
    <property type="entry name" value="Transpeptidase"/>
    <property type="match status" value="1"/>
</dbReference>
<dbReference type="SUPFAM" id="SSF53955">
    <property type="entry name" value="Lysozyme-like"/>
    <property type="match status" value="1"/>
</dbReference>
<evidence type="ECO:0000259" key="17">
    <source>
        <dbReference type="Pfam" id="PF00912"/>
    </source>
</evidence>
<evidence type="ECO:0000256" key="1">
    <source>
        <dbReference type="ARBA" id="ARBA00007090"/>
    </source>
</evidence>
<keyword evidence="19" id="KW-1185">Reference proteome</keyword>
<dbReference type="GO" id="GO:0009252">
    <property type="term" value="P:peptidoglycan biosynthetic process"/>
    <property type="evidence" value="ECO:0007669"/>
    <property type="project" value="UniProtKB-KW"/>
</dbReference>
<feature type="compositionally biased region" description="Low complexity" evidence="14">
    <location>
        <begin position="790"/>
        <end position="832"/>
    </location>
</feature>
<feature type="compositionally biased region" description="Acidic residues" evidence="14">
    <location>
        <begin position="741"/>
        <end position="755"/>
    </location>
</feature>
<keyword evidence="9" id="KW-0573">Peptidoglycan synthesis</keyword>
<dbReference type="STRING" id="745820.SAMN04488053_10414"/>
<dbReference type="GO" id="GO:0008360">
    <property type="term" value="P:regulation of cell shape"/>
    <property type="evidence" value="ECO:0007669"/>
    <property type="project" value="UniProtKB-KW"/>
</dbReference>
<evidence type="ECO:0000256" key="2">
    <source>
        <dbReference type="ARBA" id="ARBA00007739"/>
    </source>
</evidence>
<reference evidence="19" key="1">
    <citation type="submission" date="2016-10" db="EMBL/GenBank/DDBJ databases">
        <authorList>
            <person name="Varghese N."/>
            <person name="Submissions S."/>
        </authorList>
    </citation>
    <scope>NUCLEOTIDE SEQUENCE [LARGE SCALE GENOMIC DNA]</scope>
    <source>
        <strain evidence="19">CGMCC 1.10369</strain>
    </source>
</reference>
<dbReference type="PANTHER" id="PTHR32282">
    <property type="entry name" value="BINDING PROTEIN TRANSPEPTIDASE, PUTATIVE-RELATED"/>
    <property type="match status" value="1"/>
</dbReference>
<dbReference type="GO" id="GO:0030288">
    <property type="term" value="C:outer membrane-bounded periplasmic space"/>
    <property type="evidence" value="ECO:0007669"/>
    <property type="project" value="TreeGrafter"/>
</dbReference>
<dbReference type="GO" id="GO:0071555">
    <property type="term" value="P:cell wall organization"/>
    <property type="evidence" value="ECO:0007669"/>
    <property type="project" value="UniProtKB-KW"/>
</dbReference>
<dbReference type="EMBL" id="FNIL01000004">
    <property type="protein sequence ID" value="SDN84464.1"/>
    <property type="molecule type" value="Genomic_DNA"/>
</dbReference>
<evidence type="ECO:0000256" key="4">
    <source>
        <dbReference type="ARBA" id="ARBA00022670"/>
    </source>
</evidence>
<dbReference type="InterPro" id="IPR001264">
    <property type="entry name" value="Glyco_trans_51"/>
</dbReference>
<evidence type="ECO:0000256" key="12">
    <source>
        <dbReference type="ARBA" id="ARBA00034000"/>
    </source>
</evidence>
<keyword evidence="3" id="KW-0121">Carboxypeptidase</keyword>
<dbReference type="GO" id="GO:0006508">
    <property type="term" value="P:proteolysis"/>
    <property type="evidence" value="ECO:0007669"/>
    <property type="project" value="UniProtKB-KW"/>
</dbReference>
<evidence type="ECO:0000256" key="5">
    <source>
        <dbReference type="ARBA" id="ARBA00022676"/>
    </source>
</evidence>
<feature type="compositionally biased region" description="Low complexity" evidence="14">
    <location>
        <begin position="1023"/>
        <end position="1035"/>
    </location>
</feature>
<feature type="domain" description="Penicillin-binding protein transpeptidase" evidence="16">
    <location>
        <begin position="336"/>
        <end position="622"/>
    </location>
</feature>
<feature type="region of interest" description="Disordered" evidence="14">
    <location>
        <begin position="680"/>
        <end position="1091"/>
    </location>
</feature>
<dbReference type="GO" id="GO:0008658">
    <property type="term" value="F:penicillin binding"/>
    <property type="evidence" value="ECO:0007669"/>
    <property type="project" value="InterPro"/>
</dbReference>
<gene>
    <name evidence="18" type="ORF">SAMN04488053_10414</name>
</gene>
<evidence type="ECO:0000256" key="7">
    <source>
        <dbReference type="ARBA" id="ARBA00022801"/>
    </source>
</evidence>
<keyword evidence="5" id="KW-0328">Glycosyltransferase</keyword>
<dbReference type="Gene3D" id="3.40.710.10">
    <property type="entry name" value="DD-peptidase/beta-lactamase superfamily"/>
    <property type="match status" value="1"/>
</dbReference>
<evidence type="ECO:0000313" key="18">
    <source>
        <dbReference type="EMBL" id="SDN84464.1"/>
    </source>
</evidence>
<proteinExistence type="inferred from homology"/>
<keyword evidence="10" id="KW-0511">Multifunctional enzyme</keyword>
<evidence type="ECO:0000256" key="10">
    <source>
        <dbReference type="ARBA" id="ARBA00023268"/>
    </source>
</evidence>
<feature type="transmembrane region" description="Helical" evidence="15">
    <location>
        <begin position="20"/>
        <end position="41"/>
    </location>
</feature>
<dbReference type="InterPro" id="IPR036950">
    <property type="entry name" value="PBP_transglycosylase"/>
</dbReference>